<evidence type="ECO:0000256" key="5">
    <source>
        <dbReference type="SAM" id="SignalP"/>
    </source>
</evidence>
<evidence type="ECO:0000256" key="2">
    <source>
        <dbReference type="ARBA" id="ARBA00022448"/>
    </source>
</evidence>
<dbReference type="OrthoDB" id="9786833at2"/>
<name>A0A345ZVG9_9HYPH</name>
<evidence type="ECO:0000256" key="1">
    <source>
        <dbReference type="ARBA" id="ARBA00010062"/>
    </source>
</evidence>
<dbReference type="AlphaFoldDB" id="A0A345ZVG9"/>
<feature type="signal peptide" evidence="5">
    <location>
        <begin position="1"/>
        <end position="28"/>
    </location>
</feature>
<dbReference type="Gene3D" id="3.40.50.2300">
    <property type="match status" value="2"/>
</dbReference>
<dbReference type="EMBL" id="CP031417">
    <property type="protein sequence ID" value="AXK80916.1"/>
    <property type="molecule type" value="Genomic_DNA"/>
</dbReference>
<dbReference type="PRINTS" id="PR00337">
    <property type="entry name" value="LEUILEVALBP"/>
</dbReference>
<dbReference type="RefSeq" id="WP_115691025.1">
    <property type="nucleotide sequence ID" value="NZ_CP031417.1"/>
</dbReference>
<dbReference type="InterPro" id="IPR000709">
    <property type="entry name" value="Leu_Ile_Val-bd"/>
</dbReference>
<keyword evidence="4" id="KW-0029">Amino-acid transport</keyword>
<evidence type="ECO:0000259" key="6">
    <source>
        <dbReference type="Pfam" id="PF13458"/>
    </source>
</evidence>
<dbReference type="KEGG" id="ptaw:DW352_10590"/>
<dbReference type="Proteomes" id="UP000254889">
    <property type="component" value="Chromosome"/>
</dbReference>
<dbReference type="InterPro" id="IPR028081">
    <property type="entry name" value="Leu-bd"/>
</dbReference>
<accession>A0A345ZVG9</accession>
<dbReference type="GO" id="GO:0006865">
    <property type="term" value="P:amino acid transport"/>
    <property type="evidence" value="ECO:0007669"/>
    <property type="project" value="UniProtKB-KW"/>
</dbReference>
<organism evidence="7 8">
    <name type="scientific">Pseudolabrys taiwanensis</name>
    <dbReference type="NCBI Taxonomy" id="331696"/>
    <lineage>
        <taxon>Bacteria</taxon>
        <taxon>Pseudomonadati</taxon>
        <taxon>Pseudomonadota</taxon>
        <taxon>Alphaproteobacteria</taxon>
        <taxon>Hyphomicrobiales</taxon>
        <taxon>Xanthobacteraceae</taxon>
        <taxon>Pseudolabrys</taxon>
    </lineage>
</organism>
<dbReference type="Pfam" id="PF13458">
    <property type="entry name" value="Peripla_BP_6"/>
    <property type="match status" value="1"/>
</dbReference>
<reference evidence="7 8" key="1">
    <citation type="submission" date="2018-07" db="EMBL/GenBank/DDBJ databases">
        <authorList>
            <person name="Quirk P.G."/>
            <person name="Krulwich T.A."/>
        </authorList>
    </citation>
    <scope>NUCLEOTIDE SEQUENCE [LARGE SCALE GENOMIC DNA]</scope>
    <source>
        <strain evidence="7 8">CC-BB4</strain>
    </source>
</reference>
<dbReference type="PANTHER" id="PTHR30483">
    <property type="entry name" value="LEUCINE-SPECIFIC-BINDING PROTEIN"/>
    <property type="match status" value="1"/>
</dbReference>
<keyword evidence="8" id="KW-1185">Reference proteome</keyword>
<proteinExistence type="inferred from homology"/>
<dbReference type="InterPro" id="IPR028082">
    <property type="entry name" value="Peripla_BP_I"/>
</dbReference>
<evidence type="ECO:0000256" key="4">
    <source>
        <dbReference type="ARBA" id="ARBA00022970"/>
    </source>
</evidence>
<keyword evidence="3 5" id="KW-0732">Signal</keyword>
<evidence type="ECO:0000256" key="3">
    <source>
        <dbReference type="ARBA" id="ARBA00022729"/>
    </source>
</evidence>
<sequence length="419" mass="45151">MFKIARRKLLALAAASLATFAVTMPSHAADPIKVGFSMSLTGPGAPAGKQIVVALEIWRDDVNAKGGLLGRPVELTYYDDQSNPANVPGIYAKLLTVDKVDLLVGPYSTNMTAAAMPAIIQQKKMTISLLTIGVNEKFNYPGHFSMVPVGPDGVKAFSQGYFELAAAQNPKPKTVAIVAADSEFARTSADGARENAKALGFNIIYDKSYPPSTTDFAPIIRGIQATNADIVFVAAYPVDTVGIVRAANEIGYTPKMFGGTLVGLLVTPIKVQLGPLMNGIVIMESFVPAPTFNFPGLKELLTRYGELAKGQQIDPFGYGFAPFAYAAGQILATAVNETKSLDHQVLAKYIHEHKFNTVAGEIEYNKAGDWTKPRTVFTQFQGVAPGNLEQFRGVEKQVVLWPKEHATGKMIYPYAEAKK</sequence>
<evidence type="ECO:0000313" key="8">
    <source>
        <dbReference type="Proteomes" id="UP000254889"/>
    </source>
</evidence>
<keyword evidence="2" id="KW-0813">Transport</keyword>
<protein>
    <submittedName>
        <fullName evidence="7">Branched-chain amino acid ABC transporter substrate-binding protein</fullName>
    </submittedName>
</protein>
<feature type="domain" description="Leucine-binding protein" evidence="6">
    <location>
        <begin position="31"/>
        <end position="365"/>
    </location>
</feature>
<dbReference type="InterPro" id="IPR051010">
    <property type="entry name" value="BCAA_transport"/>
</dbReference>
<dbReference type="SUPFAM" id="SSF53822">
    <property type="entry name" value="Periplasmic binding protein-like I"/>
    <property type="match status" value="1"/>
</dbReference>
<gene>
    <name evidence="7" type="ORF">DW352_10590</name>
</gene>
<evidence type="ECO:0000313" key="7">
    <source>
        <dbReference type="EMBL" id="AXK80916.1"/>
    </source>
</evidence>
<dbReference type="CDD" id="cd06338">
    <property type="entry name" value="PBP1_ABC_ligand_binding-like"/>
    <property type="match status" value="1"/>
</dbReference>
<feature type="chain" id="PRO_5016749906" evidence="5">
    <location>
        <begin position="29"/>
        <end position="419"/>
    </location>
</feature>
<comment type="similarity">
    <text evidence="1">Belongs to the leucine-binding protein family.</text>
</comment>
<dbReference type="PANTHER" id="PTHR30483:SF6">
    <property type="entry name" value="PERIPLASMIC BINDING PROTEIN OF ABC TRANSPORTER FOR NATURAL AMINO ACIDS"/>
    <property type="match status" value="1"/>
</dbReference>